<dbReference type="RefSeq" id="WP_115176484.1">
    <property type="nucleotide sequence ID" value="NZ_UGNY01000002.1"/>
</dbReference>
<name>A0A378KK20_9GAMM</name>
<evidence type="ECO:0000313" key="1">
    <source>
        <dbReference type="EMBL" id="STX88246.1"/>
    </source>
</evidence>
<proteinExistence type="predicted"/>
<gene>
    <name evidence="1" type="ORF">NCTC11978_03263</name>
</gene>
<reference evidence="1 2" key="1">
    <citation type="submission" date="2018-06" db="EMBL/GenBank/DDBJ databases">
        <authorList>
            <consortium name="Pathogen Informatics"/>
            <person name="Doyle S."/>
        </authorList>
    </citation>
    <scope>NUCLEOTIDE SEQUENCE [LARGE SCALE GENOMIC DNA]</scope>
    <source>
        <strain evidence="1 2">NCTC11978</strain>
    </source>
</reference>
<dbReference type="AlphaFoldDB" id="A0A378KK20"/>
<sequence>MPSKSPLSTKANDFLNQIDQLKETIAVGGDLSNRLLRGCYKRVLSDLEGLIRVESEPVKLASQLKGYLSAHWDLIKGTSLSYTALPEDGLTGLLVDIASFVAETIKTSDDEPLYPLTVLMPTVAVESLVDDKDYPSLNELALPEILRTHVLGREGSYLVPVRKLIDLQEKPKSEWHNLYYDYKAHSKAMALLSPEDYEQLSNHSLYTKALIEAKAQYELSLKEQGSLLYHLRELSSKLYFNSVDAIGQEKNAGSGTYDAIIQFNDYYTKLDEEAQKKIPSEVKKEIDLLLSLSSDSTKNINATENIETCIATRRKLLVHAMGPVEQVLSEIGLTEETAKTLTAEKKAQFISCQNELKKAIEEKKYQGIDKRGLTLELVKTLNVDIAISSAADLQEIVKLSHSELDSLFKEASLQKQFVGQFESLEGLVLFIHQTPIPKLQVFLNHCGQSLANKFILKPRDLIALLISLDSERLPLLSIAMADKIKTSDDFIALINNLSPEQFLVVCNALKEKLFKIIKTASDFKALLGSLSLEQGSVIFELMKDKIPELIKTAGDFQGVIGVLRNEQHIFIYEAMKHKLPSFINTANDFRSVVNYLYAEQGSFVFEAVKDRLPKLITNALDFHKVLENLPYPEQRTFVFEAMSHVLPDFIETFYDFNDVIEFVSSGQRTLVLASVKEKISRFIDKDYDFNAALTHLSAEQSLIVLDAVKNKIPQLITEPKNFRIFLQNMPCEVRAVIFENIKNRAAGIIETAENLGATFASLTLEESAVVLESVKHKIPQLIKNATDVKASLRRLPPDARIFVFLAIKDRVSNIIETANDLKLGLECLYPGHCLVLMDSIKEKLPEIIQTIENYVDIIGPLDGLQRAAIFTAMKDRLPDLIKTPYDFKLLLEFLSKDQRALFFEAVKERLPQFIDSPYNFREVLRFAPLEKRDLVFDAMKNRFSELIKTAYDFKLTLELLSSEQCTALCNEMEGKLAYFAQDADQLCEIIKRLSEQKAVTFLANFPYFHRLIVNVKQDFPKIDKLFGAPDSKKQFHQAYFNSLLVDIKACRSSQNKALDRLCETLGYQAKAYFSGQTDIDAFKEACQSTIEEVRCHLRGQETVLNLIGKWMLAIFTLGAAVAYSSLRTTQTGEWTCNFFKVPGEVEAEKMQEIVAKGFNP</sequence>
<protein>
    <submittedName>
        <fullName evidence="1">Uncharacterized protein</fullName>
    </submittedName>
</protein>
<dbReference type="Proteomes" id="UP000254033">
    <property type="component" value="Unassembled WGS sequence"/>
</dbReference>
<accession>A0A378KK20</accession>
<evidence type="ECO:0000313" key="2">
    <source>
        <dbReference type="Proteomes" id="UP000254033"/>
    </source>
</evidence>
<dbReference type="PROSITE" id="PS50007">
    <property type="entry name" value="PIPLC_X_DOMAIN"/>
    <property type="match status" value="1"/>
</dbReference>
<organism evidence="1 2">
    <name type="scientific">Legionella feeleii</name>
    <dbReference type="NCBI Taxonomy" id="453"/>
    <lineage>
        <taxon>Bacteria</taxon>
        <taxon>Pseudomonadati</taxon>
        <taxon>Pseudomonadota</taxon>
        <taxon>Gammaproteobacteria</taxon>
        <taxon>Legionellales</taxon>
        <taxon>Legionellaceae</taxon>
        <taxon>Legionella</taxon>
    </lineage>
</organism>
<dbReference type="EMBL" id="UGNY01000002">
    <property type="protein sequence ID" value="STX88246.1"/>
    <property type="molecule type" value="Genomic_DNA"/>
</dbReference>